<organism evidence="1 2">
    <name type="scientific">Mucilaginibacter lutimaris</name>
    <dbReference type="NCBI Taxonomy" id="931629"/>
    <lineage>
        <taxon>Bacteria</taxon>
        <taxon>Pseudomonadati</taxon>
        <taxon>Bacteroidota</taxon>
        <taxon>Sphingobacteriia</taxon>
        <taxon>Sphingobacteriales</taxon>
        <taxon>Sphingobacteriaceae</taxon>
        <taxon>Mucilaginibacter</taxon>
    </lineage>
</organism>
<comment type="caution">
    <text evidence="1">The sequence shown here is derived from an EMBL/GenBank/DDBJ whole genome shotgun (WGS) entry which is preliminary data.</text>
</comment>
<dbReference type="Proteomes" id="UP001597073">
    <property type="component" value="Unassembled WGS sequence"/>
</dbReference>
<keyword evidence="2" id="KW-1185">Reference proteome</keyword>
<dbReference type="EMBL" id="JBHTIA010000006">
    <property type="protein sequence ID" value="MFD0765255.1"/>
    <property type="molecule type" value="Genomic_DNA"/>
</dbReference>
<dbReference type="RefSeq" id="WP_377142169.1">
    <property type="nucleotide sequence ID" value="NZ_JBHTIA010000006.1"/>
</dbReference>
<proteinExistence type="predicted"/>
<reference evidence="2" key="1">
    <citation type="journal article" date="2019" name="Int. J. Syst. Evol. Microbiol.">
        <title>The Global Catalogue of Microorganisms (GCM) 10K type strain sequencing project: providing services to taxonomists for standard genome sequencing and annotation.</title>
        <authorList>
            <consortium name="The Broad Institute Genomics Platform"/>
            <consortium name="The Broad Institute Genome Sequencing Center for Infectious Disease"/>
            <person name="Wu L."/>
            <person name="Ma J."/>
        </authorList>
    </citation>
    <scope>NUCLEOTIDE SEQUENCE [LARGE SCALE GENOMIC DNA]</scope>
    <source>
        <strain evidence="2">CCUG 60742</strain>
    </source>
</reference>
<evidence type="ECO:0000313" key="2">
    <source>
        <dbReference type="Proteomes" id="UP001597073"/>
    </source>
</evidence>
<accession>A0ABW2ZGC0</accession>
<name>A0ABW2ZGC0_9SPHI</name>
<gene>
    <name evidence="1" type="ORF">ACFQZI_10365</name>
</gene>
<evidence type="ECO:0000313" key="1">
    <source>
        <dbReference type="EMBL" id="MFD0765255.1"/>
    </source>
</evidence>
<protein>
    <submittedName>
        <fullName evidence="1">Uncharacterized protein</fullName>
    </submittedName>
</protein>
<sequence length="153" mass="17568">MKTNKFTRLFNIKKPFLRQLLYEQVIIGQNPYLLISWESINATKLSIKALGFCSRRPKGSAYMAIPGEVSVLKLKVSSFWRKHRLTIELKKTLLDRQVDYTAVMKVIELPLSVQYKPAIVNKFSTPPVPRGGARIRTVNMHFAIKSSKIKYGK</sequence>